<keyword evidence="1" id="KW-1133">Transmembrane helix</keyword>
<dbReference type="RefSeq" id="WP_281909650.1">
    <property type="nucleotide sequence ID" value="NZ_AP026966.1"/>
</dbReference>
<reference evidence="2" key="1">
    <citation type="submission" date="2022-11" db="EMBL/GenBank/DDBJ databases">
        <title>Isolation and characterization of PLA-degrading bacterium Massilia sp. from Antarctic soil.</title>
        <authorList>
            <person name="Sato K."/>
            <person name="Gomez-Fuentes C."/>
            <person name="Ahmad S.A."/>
            <person name="Zulkharnain A."/>
        </authorList>
    </citation>
    <scope>NUCLEOTIDE SEQUENCE</scope>
    <source>
        <strain evidence="2">N-3</strain>
    </source>
</reference>
<organism evidence="2 3">
    <name type="scientific">Massilia varians</name>
    <dbReference type="NCBI Taxonomy" id="457921"/>
    <lineage>
        <taxon>Bacteria</taxon>
        <taxon>Pseudomonadati</taxon>
        <taxon>Pseudomonadota</taxon>
        <taxon>Betaproteobacteria</taxon>
        <taxon>Burkholderiales</taxon>
        <taxon>Oxalobacteraceae</taxon>
        <taxon>Telluria group</taxon>
        <taxon>Massilia</taxon>
    </lineage>
</organism>
<feature type="transmembrane region" description="Helical" evidence="1">
    <location>
        <begin position="25"/>
        <end position="49"/>
    </location>
</feature>
<dbReference type="Proteomes" id="UP001163336">
    <property type="component" value="Chromosome"/>
</dbReference>
<name>A0ABM8CB21_9BURK</name>
<evidence type="ECO:0000313" key="3">
    <source>
        <dbReference type="Proteomes" id="UP001163336"/>
    </source>
</evidence>
<dbReference type="EMBL" id="AP026966">
    <property type="protein sequence ID" value="BDT60497.1"/>
    <property type="molecule type" value="Genomic_DNA"/>
</dbReference>
<sequence>MNIIRQVQEADKRVRGRKTKSRLNLYPLLGIVLAIVLAVLTYGSLFAFLF</sequence>
<keyword evidence="1" id="KW-0472">Membrane</keyword>
<keyword evidence="1" id="KW-0812">Transmembrane</keyword>
<protein>
    <submittedName>
        <fullName evidence="2">Uncharacterized protein</fullName>
    </submittedName>
</protein>
<keyword evidence="3" id="KW-1185">Reference proteome</keyword>
<gene>
    <name evidence="2" type="ORF">MasN3_39910</name>
</gene>
<accession>A0ABM8CB21</accession>
<evidence type="ECO:0000313" key="2">
    <source>
        <dbReference type="EMBL" id="BDT60497.1"/>
    </source>
</evidence>
<evidence type="ECO:0000256" key="1">
    <source>
        <dbReference type="SAM" id="Phobius"/>
    </source>
</evidence>
<proteinExistence type="predicted"/>